<keyword evidence="1" id="KW-0472">Membrane</keyword>
<gene>
    <name evidence="2" type="ORF">BDW42DRAFT_179006</name>
</gene>
<feature type="transmembrane region" description="Helical" evidence="1">
    <location>
        <begin position="12"/>
        <end position="29"/>
    </location>
</feature>
<evidence type="ECO:0000313" key="2">
    <source>
        <dbReference type="EMBL" id="PLN76324.1"/>
    </source>
</evidence>
<accession>A0A2J5HH99</accession>
<protein>
    <submittedName>
        <fullName evidence="2">Uncharacterized protein</fullName>
    </submittedName>
</protein>
<evidence type="ECO:0000313" key="3">
    <source>
        <dbReference type="Proteomes" id="UP000235023"/>
    </source>
</evidence>
<proteinExistence type="predicted"/>
<evidence type="ECO:0000256" key="1">
    <source>
        <dbReference type="SAM" id="Phobius"/>
    </source>
</evidence>
<keyword evidence="3" id="KW-1185">Reference proteome</keyword>
<dbReference type="AlphaFoldDB" id="A0A2J5HH99"/>
<name>A0A2J5HH99_9EURO</name>
<dbReference type="Proteomes" id="UP000235023">
    <property type="component" value="Unassembled WGS sequence"/>
</dbReference>
<organism evidence="2 3">
    <name type="scientific">Aspergillus taichungensis</name>
    <dbReference type="NCBI Taxonomy" id="482145"/>
    <lineage>
        <taxon>Eukaryota</taxon>
        <taxon>Fungi</taxon>
        <taxon>Dikarya</taxon>
        <taxon>Ascomycota</taxon>
        <taxon>Pezizomycotina</taxon>
        <taxon>Eurotiomycetes</taxon>
        <taxon>Eurotiomycetidae</taxon>
        <taxon>Eurotiales</taxon>
        <taxon>Aspergillaceae</taxon>
        <taxon>Aspergillus</taxon>
        <taxon>Aspergillus subgen. Circumdati</taxon>
    </lineage>
</organism>
<dbReference type="EMBL" id="KZ559621">
    <property type="protein sequence ID" value="PLN76324.1"/>
    <property type="molecule type" value="Genomic_DNA"/>
</dbReference>
<keyword evidence="1" id="KW-1133">Transmembrane helix</keyword>
<reference evidence="3" key="1">
    <citation type="submission" date="2017-12" db="EMBL/GenBank/DDBJ databases">
        <authorList>
            <consortium name="DOE Joint Genome Institute"/>
            <person name="Mondo S.J."/>
            <person name="Kjaerbolling I."/>
            <person name="Vesth T.C."/>
            <person name="Frisvad J.C."/>
            <person name="Nybo J.L."/>
            <person name="Theobald S."/>
            <person name="Kuo A."/>
            <person name="Bowyer P."/>
            <person name="Matsuda Y."/>
            <person name="Lyhne E.K."/>
            <person name="Kogle M.E."/>
            <person name="Clum A."/>
            <person name="Lipzen A."/>
            <person name="Salamov A."/>
            <person name="Ngan C.Y."/>
            <person name="Daum C."/>
            <person name="Chiniquy J."/>
            <person name="Barry K."/>
            <person name="LaButti K."/>
            <person name="Haridas S."/>
            <person name="Simmons B.A."/>
            <person name="Magnuson J.K."/>
            <person name="Mortensen U.H."/>
            <person name="Larsen T.O."/>
            <person name="Grigoriev I.V."/>
            <person name="Baker S.E."/>
            <person name="Andersen M.R."/>
            <person name="Nordberg H.P."/>
            <person name="Cantor M.N."/>
            <person name="Hua S.X."/>
        </authorList>
    </citation>
    <scope>NUCLEOTIDE SEQUENCE [LARGE SCALE GENOMIC DNA]</scope>
    <source>
        <strain evidence="3">IBT 19404</strain>
    </source>
</reference>
<sequence length="59" mass="6404">MPHRLDDAPYLFWFLILLGFPTLLIQSFPPSSCGSISASHVNSSILLDARAAAGNCSRK</sequence>
<keyword evidence="1" id="KW-0812">Transmembrane</keyword>